<dbReference type="EMBL" id="RBKU01000001">
    <property type="protein sequence ID" value="RKR85559.1"/>
    <property type="molecule type" value="Genomic_DNA"/>
</dbReference>
<dbReference type="Proteomes" id="UP000268007">
    <property type="component" value="Unassembled WGS sequence"/>
</dbReference>
<sequence length="84" mass="9905">MTVLRISIDEENDLKLVKEFLGELPSVKIEEETDVVITETPKAQSASERIKKILEEAKGKDLFKDIEDPSEWQREIRKEWDRDF</sequence>
<keyword evidence="2" id="KW-1185">Reference proteome</keyword>
<reference evidence="1 2" key="1">
    <citation type="submission" date="2018-10" db="EMBL/GenBank/DDBJ databases">
        <title>Genomic Encyclopedia of Archaeal and Bacterial Type Strains, Phase II (KMG-II): from individual species to whole genera.</title>
        <authorList>
            <person name="Goeker M."/>
        </authorList>
    </citation>
    <scope>NUCLEOTIDE SEQUENCE [LARGE SCALE GENOMIC DNA]</scope>
    <source>
        <strain evidence="1 2">DSM 18602</strain>
    </source>
</reference>
<organism evidence="1 2">
    <name type="scientific">Mucilaginibacter gracilis</name>
    <dbReference type="NCBI Taxonomy" id="423350"/>
    <lineage>
        <taxon>Bacteria</taxon>
        <taxon>Pseudomonadati</taxon>
        <taxon>Bacteroidota</taxon>
        <taxon>Sphingobacteriia</taxon>
        <taxon>Sphingobacteriales</taxon>
        <taxon>Sphingobacteriaceae</taxon>
        <taxon>Mucilaginibacter</taxon>
    </lineage>
</organism>
<dbReference type="OrthoDB" id="769147at2"/>
<dbReference type="RefSeq" id="WP_121201599.1">
    <property type="nucleotide sequence ID" value="NZ_RBKU01000001.1"/>
</dbReference>
<accession>A0A495JBX0</accession>
<name>A0A495JBX0_9SPHI</name>
<proteinExistence type="predicted"/>
<evidence type="ECO:0000313" key="1">
    <source>
        <dbReference type="EMBL" id="RKR85559.1"/>
    </source>
</evidence>
<protein>
    <submittedName>
        <fullName evidence="1">Uncharacterized protein</fullName>
    </submittedName>
</protein>
<dbReference type="AlphaFoldDB" id="A0A495JBX0"/>
<evidence type="ECO:0000313" key="2">
    <source>
        <dbReference type="Proteomes" id="UP000268007"/>
    </source>
</evidence>
<gene>
    <name evidence="1" type="ORF">BDD43_5830</name>
</gene>
<comment type="caution">
    <text evidence="1">The sequence shown here is derived from an EMBL/GenBank/DDBJ whole genome shotgun (WGS) entry which is preliminary data.</text>
</comment>